<dbReference type="EMBL" id="AP024444">
    <property type="protein sequence ID" value="BCS20324.1"/>
    <property type="molecule type" value="Genomic_DNA"/>
</dbReference>
<dbReference type="InterPro" id="IPR001753">
    <property type="entry name" value="Enoyl-CoA_hydra/iso"/>
</dbReference>
<dbReference type="Proteomes" id="UP000654913">
    <property type="component" value="Chromosome 2"/>
</dbReference>
<reference evidence="6" key="1">
    <citation type="submission" date="2021-01" db="EMBL/GenBank/DDBJ databases">
        <authorList>
            <consortium name="Aspergillus puulaauensis MK2 genome sequencing consortium"/>
            <person name="Kazuki M."/>
            <person name="Futagami T."/>
        </authorList>
    </citation>
    <scope>NUCLEOTIDE SEQUENCE</scope>
    <source>
        <strain evidence="6">MK2</strain>
    </source>
</reference>
<keyword evidence="3" id="KW-0276">Fatty acid metabolism</keyword>
<comment type="similarity">
    <text evidence="2">Belongs to the enoyl-CoA hydratase/isomerase family.</text>
</comment>
<dbReference type="AlphaFoldDB" id="A0A7R7XGP8"/>
<dbReference type="Gene3D" id="3.90.226.10">
    <property type="entry name" value="2-enoyl-CoA Hydratase, Chain A, domain 1"/>
    <property type="match status" value="1"/>
</dbReference>
<evidence type="ECO:0000256" key="4">
    <source>
        <dbReference type="ARBA" id="ARBA00023098"/>
    </source>
</evidence>
<dbReference type="GeneID" id="64970329"/>
<evidence type="ECO:0000256" key="1">
    <source>
        <dbReference type="ARBA" id="ARBA00005005"/>
    </source>
</evidence>
<dbReference type="InterPro" id="IPR029045">
    <property type="entry name" value="ClpP/crotonase-like_dom_sf"/>
</dbReference>
<reference evidence="6" key="2">
    <citation type="submission" date="2021-02" db="EMBL/GenBank/DDBJ databases">
        <title>Aspergillus puulaauensis MK2 genome sequence.</title>
        <authorList>
            <person name="Futagami T."/>
            <person name="Mori K."/>
            <person name="Kadooka C."/>
            <person name="Tanaka T."/>
        </authorList>
    </citation>
    <scope>NUCLEOTIDE SEQUENCE</scope>
    <source>
        <strain evidence="6">MK2</strain>
    </source>
</reference>
<accession>A0A7R7XGP8</accession>
<gene>
    <name evidence="6" type="ORF">APUU_20756A</name>
</gene>
<organism evidence="6 7">
    <name type="scientific">Aspergillus puulaauensis</name>
    <dbReference type="NCBI Taxonomy" id="1220207"/>
    <lineage>
        <taxon>Eukaryota</taxon>
        <taxon>Fungi</taxon>
        <taxon>Dikarya</taxon>
        <taxon>Ascomycota</taxon>
        <taxon>Pezizomycotina</taxon>
        <taxon>Eurotiomycetes</taxon>
        <taxon>Eurotiomycetidae</taxon>
        <taxon>Eurotiales</taxon>
        <taxon>Aspergillaceae</taxon>
        <taxon>Aspergillus</taxon>
    </lineage>
</organism>
<dbReference type="InterPro" id="IPR045002">
    <property type="entry name" value="Ech1-like"/>
</dbReference>
<dbReference type="InterPro" id="IPR014748">
    <property type="entry name" value="Enoyl-CoA_hydra_C"/>
</dbReference>
<keyword evidence="7" id="KW-1185">Reference proteome</keyword>
<dbReference type="Gene3D" id="1.10.12.10">
    <property type="entry name" value="Lyase 2-enoyl-coa Hydratase, Chain A, domain 2"/>
    <property type="match status" value="1"/>
</dbReference>
<sequence>MASKTYTNFAVTRPREWVAHVEINRPTKRNAFLEEMRFELRDIFDSLSADPSVRAIVFSGAGDKAFSAGLDVVSANKEGTMFNPRPEDTVDAGRHAVAVRRWALDFQDCVSSIERCEKPVICVLHGYAFGIAVDIACCADIRIAAQDAVFSVKEVDLGIAADLGSLTRLPKIVRSYGWVKEVSLTARTFDAAEALEERFVNKVLPTKAKALEEGLNLASLISEKSPIAVQGTKNFLDFSRDHTVEDGLKYTAVWNGAALQTKDIPISFQALLGKKRPTYEKL</sequence>
<dbReference type="GO" id="GO:0005739">
    <property type="term" value="C:mitochondrion"/>
    <property type="evidence" value="ECO:0007669"/>
    <property type="project" value="TreeGrafter"/>
</dbReference>
<evidence type="ECO:0000256" key="5">
    <source>
        <dbReference type="ARBA" id="ARBA00023235"/>
    </source>
</evidence>
<dbReference type="Pfam" id="PF00378">
    <property type="entry name" value="ECH_1"/>
    <property type="match status" value="1"/>
</dbReference>
<dbReference type="SUPFAM" id="SSF52096">
    <property type="entry name" value="ClpP/crotonase"/>
    <property type="match status" value="1"/>
</dbReference>
<dbReference type="CDD" id="cd06558">
    <property type="entry name" value="crotonase-like"/>
    <property type="match status" value="1"/>
</dbReference>
<dbReference type="PANTHER" id="PTHR43149:SF1">
    <property type="entry name" value="DELTA(3,5)-DELTA(2,4)-DIENOYL-COA ISOMERASE, MITOCHONDRIAL"/>
    <property type="match status" value="1"/>
</dbReference>
<dbReference type="PANTHER" id="PTHR43149">
    <property type="entry name" value="ENOYL-COA HYDRATASE"/>
    <property type="match status" value="1"/>
</dbReference>
<evidence type="ECO:0000256" key="3">
    <source>
        <dbReference type="ARBA" id="ARBA00022832"/>
    </source>
</evidence>
<keyword evidence="4" id="KW-0443">Lipid metabolism</keyword>
<evidence type="ECO:0008006" key="8">
    <source>
        <dbReference type="Google" id="ProtNLM"/>
    </source>
</evidence>
<comment type="pathway">
    <text evidence="1">Lipid metabolism; fatty acid beta-oxidation.</text>
</comment>
<dbReference type="OrthoDB" id="14970at2759"/>
<evidence type="ECO:0000313" key="6">
    <source>
        <dbReference type="EMBL" id="BCS20324.1"/>
    </source>
</evidence>
<dbReference type="FunFam" id="1.10.12.10:FF:000004">
    <property type="entry name" value="Delta3,5-delta2,4-dienoyl-CoA isomerase"/>
    <property type="match status" value="1"/>
</dbReference>
<dbReference type="UniPathway" id="UPA00659"/>
<proteinExistence type="inferred from homology"/>
<dbReference type="KEGG" id="apuu:APUU_20756A"/>
<keyword evidence="5" id="KW-0413">Isomerase</keyword>
<evidence type="ECO:0000313" key="7">
    <source>
        <dbReference type="Proteomes" id="UP000654913"/>
    </source>
</evidence>
<protein>
    <recommendedName>
        <fullName evidence="8">Enoyl-CoA hydratase/isomerase family protein</fullName>
    </recommendedName>
</protein>
<dbReference type="GO" id="GO:0006635">
    <property type="term" value="P:fatty acid beta-oxidation"/>
    <property type="evidence" value="ECO:0007669"/>
    <property type="project" value="UniProtKB-UniPathway"/>
</dbReference>
<name>A0A7R7XGP8_9EURO</name>
<dbReference type="GO" id="GO:0051750">
    <property type="term" value="F:delta(3,5)-delta(2,4)-dienoyl-CoA isomerase activity"/>
    <property type="evidence" value="ECO:0007669"/>
    <property type="project" value="TreeGrafter"/>
</dbReference>
<dbReference type="RefSeq" id="XP_041552518.1">
    <property type="nucleotide sequence ID" value="XM_041699433.1"/>
</dbReference>
<evidence type="ECO:0000256" key="2">
    <source>
        <dbReference type="ARBA" id="ARBA00005254"/>
    </source>
</evidence>